<sequence>MRMCNYKCKDLTQFLVFICGLISEPLLFDRLEFSLVLPYEEHTQNTKSPNPSVTGESGTHEHFTQTQPQKSTTQGYPYLLSPSPPISLCHSHALN</sequence>
<name>A0A2P6R0Q2_ROSCH</name>
<evidence type="ECO:0000256" key="1">
    <source>
        <dbReference type="SAM" id="MobiDB-lite"/>
    </source>
</evidence>
<accession>A0A2P6R0Q2</accession>
<reference evidence="2 3" key="1">
    <citation type="journal article" date="2018" name="Nat. Genet.">
        <title>The Rosa genome provides new insights in the design of modern roses.</title>
        <authorList>
            <person name="Bendahmane M."/>
        </authorList>
    </citation>
    <scope>NUCLEOTIDE SEQUENCE [LARGE SCALE GENOMIC DNA]</scope>
    <source>
        <strain evidence="3">cv. Old Blush</strain>
    </source>
</reference>
<feature type="compositionally biased region" description="Polar residues" evidence="1">
    <location>
        <begin position="64"/>
        <end position="75"/>
    </location>
</feature>
<dbReference type="EMBL" id="PDCK01000042">
    <property type="protein sequence ID" value="PRQ39986.1"/>
    <property type="molecule type" value="Genomic_DNA"/>
</dbReference>
<evidence type="ECO:0000313" key="2">
    <source>
        <dbReference type="EMBL" id="PRQ39986.1"/>
    </source>
</evidence>
<evidence type="ECO:0000313" key="3">
    <source>
        <dbReference type="Proteomes" id="UP000238479"/>
    </source>
</evidence>
<organism evidence="2 3">
    <name type="scientific">Rosa chinensis</name>
    <name type="common">China rose</name>
    <dbReference type="NCBI Taxonomy" id="74649"/>
    <lineage>
        <taxon>Eukaryota</taxon>
        <taxon>Viridiplantae</taxon>
        <taxon>Streptophyta</taxon>
        <taxon>Embryophyta</taxon>
        <taxon>Tracheophyta</taxon>
        <taxon>Spermatophyta</taxon>
        <taxon>Magnoliopsida</taxon>
        <taxon>eudicotyledons</taxon>
        <taxon>Gunneridae</taxon>
        <taxon>Pentapetalae</taxon>
        <taxon>rosids</taxon>
        <taxon>fabids</taxon>
        <taxon>Rosales</taxon>
        <taxon>Rosaceae</taxon>
        <taxon>Rosoideae</taxon>
        <taxon>Rosoideae incertae sedis</taxon>
        <taxon>Rosa</taxon>
    </lineage>
</organism>
<protein>
    <submittedName>
        <fullName evidence="2">Uncharacterized protein</fullName>
    </submittedName>
</protein>
<dbReference type="Proteomes" id="UP000238479">
    <property type="component" value="Chromosome 4"/>
</dbReference>
<comment type="caution">
    <text evidence="2">The sequence shown here is derived from an EMBL/GenBank/DDBJ whole genome shotgun (WGS) entry which is preliminary data.</text>
</comment>
<proteinExistence type="predicted"/>
<dbReference type="AlphaFoldDB" id="A0A2P6R0Q2"/>
<feature type="compositionally biased region" description="Polar residues" evidence="1">
    <location>
        <begin position="45"/>
        <end position="57"/>
    </location>
</feature>
<keyword evidence="3" id="KW-1185">Reference proteome</keyword>
<feature type="region of interest" description="Disordered" evidence="1">
    <location>
        <begin position="41"/>
        <end position="95"/>
    </location>
</feature>
<dbReference type="Gramene" id="PRQ39986">
    <property type="protein sequence ID" value="PRQ39986"/>
    <property type="gene ID" value="RchiOBHm_Chr4g0431151"/>
</dbReference>
<gene>
    <name evidence="2" type="ORF">RchiOBHm_Chr4g0431151</name>
</gene>